<comment type="caution">
    <text evidence="3">The sequence shown here is derived from an EMBL/GenBank/DDBJ whole genome shotgun (WGS) entry which is preliminary data.</text>
</comment>
<dbReference type="PATRIC" id="fig|1131935.3.peg.295"/>
<evidence type="ECO:0008006" key="5">
    <source>
        <dbReference type="Google" id="ProtNLM"/>
    </source>
</evidence>
<accession>H3S9X5</accession>
<keyword evidence="2" id="KW-1133">Transmembrane helix</keyword>
<gene>
    <name evidence="3" type="ORF">PDENDC454_01540</name>
</gene>
<evidence type="ECO:0000256" key="2">
    <source>
        <dbReference type="SAM" id="Phobius"/>
    </source>
</evidence>
<keyword evidence="2" id="KW-0472">Membrane</keyword>
<proteinExistence type="predicted"/>
<evidence type="ECO:0000256" key="1">
    <source>
        <dbReference type="SAM" id="MobiDB-lite"/>
    </source>
</evidence>
<dbReference type="Proteomes" id="UP000003900">
    <property type="component" value="Unassembled WGS sequence"/>
</dbReference>
<sequence length="134" mass="14964">MSDEKRLPDFEPDQQDISLQRIARRRGEETVPGDPRNADAPRPAQHSGAAERTTARKPQRRNDTERTEGQSNGTAKKKSRSSVKWLVRLVIVPLTCVLTLIAGLITGYVVVGKGTVAEALNFDTWRHLFQLVFA</sequence>
<evidence type="ECO:0000313" key="3">
    <source>
        <dbReference type="EMBL" id="EHQ64243.1"/>
    </source>
</evidence>
<dbReference type="AlphaFoldDB" id="H3S9X5"/>
<organism evidence="3 4">
    <name type="scientific">Paenibacillus dendritiformis C454</name>
    <dbReference type="NCBI Taxonomy" id="1131935"/>
    <lineage>
        <taxon>Bacteria</taxon>
        <taxon>Bacillati</taxon>
        <taxon>Bacillota</taxon>
        <taxon>Bacilli</taxon>
        <taxon>Bacillales</taxon>
        <taxon>Paenibacillaceae</taxon>
        <taxon>Paenibacillus</taxon>
    </lineage>
</organism>
<dbReference type="InterPro" id="IPR024596">
    <property type="entry name" value="RNApol_su_b/EpuA"/>
</dbReference>
<dbReference type="STRING" id="1131935.PDENDC454_01540"/>
<keyword evidence="4" id="KW-1185">Reference proteome</keyword>
<feature type="transmembrane region" description="Helical" evidence="2">
    <location>
        <begin position="85"/>
        <end position="111"/>
    </location>
</feature>
<keyword evidence="2" id="KW-0812">Transmembrane</keyword>
<dbReference type="Pfam" id="PF11772">
    <property type="entry name" value="EpuA"/>
    <property type="match status" value="1"/>
</dbReference>
<reference evidence="3 4" key="1">
    <citation type="journal article" date="2012" name="J. Bacteriol.">
        <title>Genome Sequence of the Pattern-Forming Social Bacterium Paenibacillus dendritiformis C454 Chiral Morphotype.</title>
        <authorList>
            <person name="Sirota-Madi A."/>
            <person name="Olender T."/>
            <person name="Helman Y."/>
            <person name="Brainis I."/>
            <person name="Finkelshtein A."/>
            <person name="Roth D."/>
            <person name="Hagai E."/>
            <person name="Leshkowitz D."/>
            <person name="Brodsky L."/>
            <person name="Galatenko V."/>
            <person name="Nikolaev V."/>
            <person name="Gutnick D.L."/>
            <person name="Lancet D."/>
            <person name="Ben-Jacob E."/>
        </authorList>
    </citation>
    <scope>NUCLEOTIDE SEQUENCE [LARGE SCALE GENOMIC DNA]</scope>
    <source>
        <strain evidence="3 4">C454</strain>
    </source>
</reference>
<feature type="region of interest" description="Disordered" evidence="1">
    <location>
        <begin position="1"/>
        <end position="81"/>
    </location>
</feature>
<dbReference type="OrthoDB" id="2990424at2"/>
<dbReference type="EMBL" id="AHKH01000002">
    <property type="protein sequence ID" value="EHQ64243.1"/>
    <property type="molecule type" value="Genomic_DNA"/>
</dbReference>
<evidence type="ECO:0000313" key="4">
    <source>
        <dbReference type="Proteomes" id="UP000003900"/>
    </source>
</evidence>
<protein>
    <recommendedName>
        <fullName evidence="5">DNA-directed RNA polymerase subunit beta</fullName>
    </recommendedName>
</protein>
<name>H3S9X5_9BACL</name>
<dbReference type="RefSeq" id="WP_006674816.1">
    <property type="nucleotide sequence ID" value="NZ_AHKH01000002.1"/>
</dbReference>